<dbReference type="EMBL" id="CAJOAZ010005616">
    <property type="protein sequence ID" value="CAF4106751.1"/>
    <property type="molecule type" value="Genomic_DNA"/>
</dbReference>
<proteinExistence type="predicted"/>
<evidence type="ECO:0000313" key="3">
    <source>
        <dbReference type="Proteomes" id="UP000663845"/>
    </source>
</evidence>
<dbReference type="Proteomes" id="UP000663844">
    <property type="component" value="Unassembled WGS sequence"/>
</dbReference>
<organism evidence="1 3">
    <name type="scientific">Adineta steineri</name>
    <dbReference type="NCBI Taxonomy" id="433720"/>
    <lineage>
        <taxon>Eukaryota</taxon>
        <taxon>Metazoa</taxon>
        <taxon>Spiralia</taxon>
        <taxon>Gnathifera</taxon>
        <taxon>Rotifera</taxon>
        <taxon>Eurotatoria</taxon>
        <taxon>Bdelloidea</taxon>
        <taxon>Adinetida</taxon>
        <taxon>Adinetidae</taxon>
        <taxon>Adineta</taxon>
    </lineage>
</organism>
<dbReference type="Proteomes" id="UP000663845">
    <property type="component" value="Unassembled WGS sequence"/>
</dbReference>
<comment type="caution">
    <text evidence="1">The sequence shown here is derived from an EMBL/GenBank/DDBJ whole genome shotgun (WGS) entry which is preliminary data.</text>
</comment>
<protein>
    <submittedName>
        <fullName evidence="1">Uncharacterized protein</fullName>
    </submittedName>
</protein>
<reference evidence="1" key="1">
    <citation type="submission" date="2021-02" db="EMBL/GenBank/DDBJ databases">
        <authorList>
            <person name="Nowell W R."/>
        </authorList>
    </citation>
    <scope>NUCLEOTIDE SEQUENCE</scope>
</reference>
<sequence>MAAESTVVANPTNTNDVNDEKIEEVYSLEEGAAQLLDQGRTFDAVKKLSFQAALGKNSYYSGTHRIRIKLHYGSAVIGIRSRHIRVEMDPCLMAGQYHKTPSTYGWSTAGRRFLNGDSDGSRIKMNEVEDVMIELTVHCDERRLSIIMSKNNCLRDEMEVDHLHAPFPWRLFVQLNRGGARISLL</sequence>
<dbReference type="AlphaFoldDB" id="A0A815QTQ8"/>
<dbReference type="EMBL" id="CAJNOG010001738">
    <property type="protein sequence ID" value="CAF1467718.1"/>
    <property type="molecule type" value="Genomic_DNA"/>
</dbReference>
<name>A0A815QTQ8_9BILA</name>
<accession>A0A815QTQ8</accession>
<evidence type="ECO:0000313" key="2">
    <source>
        <dbReference type="EMBL" id="CAF4106751.1"/>
    </source>
</evidence>
<gene>
    <name evidence="1" type="ORF">JYZ213_LOCUS41627</name>
    <name evidence="2" type="ORF">OXD698_LOCUS35721</name>
</gene>
<evidence type="ECO:0000313" key="1">
    <source>
        <dbReference type="EMBL" id="CAF1467718.1"/>
    </source>
</evidence>